<keyword evidence="2" id="KW-1185">Reference proteome</keyword>
<evidence type="ECO:0000313" key="1">
    <source>
        <dbReference type="EMBL" id="KAH8006669.1"/>
    </source>
</evidence>
<comment type="caution">
    <text evidence="1">The sequence shown here is derived from an EMBL/GenBank/DDBJ whole genome shotgun (WGS) entry which is preliminary data.</text>
</comment>
<organism evidence="1 2">
    <name type="scientific">Sphaerodactylus townsendi</name>
    <dbReference type="NCBI Taxonomy" id="933632"/>
    <lineage>
        <taxon>Eukaryota</taxon>
        <taxon>Metazoa</taxon>
        <taxon>Chordata</taxon>
        <taxon>Craniata</taxon>
        <taxon>Vertebrata</taxon>
        <taxon>Euteleostomi</taxon>
        <taxon>Lepidosauria</taxon>
        <taxon>Squamata</taxon>
        <taxon>Bifurcata</taxon>
        <taxon>Gekkota</taxon>
        <taxon>Sphaerodactylidae</taxon>
        <taxon>Sphaerodactylus</taxon>
    </lineage>
</organism>
<name>A0ACB8FMU4_9SAUR</name>
<protein>
    <submittedName>
        <fullName evidence="1">Uncharacterized protein</fullName>
    </submittedName>
</protein>
<sequence length="524" mass="57417">MPEDVDLSQMQNSEERPSGLKCGVRSSEQESEEDFLEAEFFSRIIGGRDSAPGRQPWQVSIKLGLSHFCGGSLIHDTVVVTAAHCVVNLDPELVKNLIVTVGEYDLRRRDRGEQNIPVSKIILHPAFNRFGYMDLDIALLYLKFRVKYGHEVQPICLPHKEETFEEGMLCVVSGWGKISEAGALSNILQEVDLPIIDSRSCSEMLEALHLPPVGSSMLCAGFPDGGKDACQGDSGGPLACRRASGIWTLAGITSWGIGCAKGWLDDKRNHGGRGSPGIFANVAGLWDFVAQNMVTAPDPTHLLPISLEDCSSHGRMIFGESGHIQHPPRLRDYYLDNSLCIWNITVPEDKFILIRFIKIDIEDQLGCDHDYVTFHSNEGKLIDKVCGQVLPSPLLIDSSQAAVTFVSDGSQTGGGLEFLFTAVPKASEAGSGCGSVAVLVEEGKIDTANYPGLYPSHTKCHWIIEAPVDHVIKLEFEDFAIEISQDCIYDAVVVFDDTEEEHQLGSNSFNLMQYQLDGPGISKH</sequence>
<proteinExistence type="predicted"/>
<dbReference type="Proteomes" id="UP000827872">
    <property type="component" value="Linkage Group LG06"/>
</dbReference>
<dbReference type="EMBL" id="CM037619">
    <property type="protein sequence ID" value="KAH8006669.1"/>
    <property type="molecule type" value="Genomic_DNA"/>
</dbReference>
<gene>
    <name evidence="1" type="ORF">K3G42_010815</name>
</gene>
<reference evidence="1" key="1">
    <citation type="submission" date="2021-08" db="EMBL/GenBank/DDBJ databases">
        <title>The first chromosome-level gecko genome reveals the dynamic sex chromosomes of Neotropical dwarf geckos (Sphaerodactylidae: Sphaerodactylus).</title>
        <authorList>
            <person name="Pinto B.J."/>
            <person name="Keating S.E."/>
            <person name="Gamble T."/>
        </authorList>
    </citation>
    <scope>NUCLEOTIDE SEQUENCE</scope>
    <source>
        <strain evidence="1">TG3544</strain>
    </source>
</reference>
<accession>A0ACB8FMU4</accession>
<evidence type="ECO:0000313" key="2">
    <source>
        <dbReference type="Proteomes" id="UP000827872"/>
    </source>
</evidence>